<keyword evidence="3" id="KW-0804">Transcription</keyword>
<dbReference type="SMART" id="SM00347">
    <property type="entry name" value="HTH_MARR"/>
    <property type="match status" value="1"/>
</dbReference>
<name>A0ABR7NJA0_9FIRM</name>
<dbReference type="PRINTS" id="PR00598">
    <property type="entry name" value="HTHMARR"/>
</dbReference>
<dbReference type="PROSITE" id="PS50995">
    <property type="entry name" value="HTH_MARR_2"/>
    <property type="match status" value="1"/>
</dbReference>
<dbReference type="InterPro" id="IPR036390">
    <property type="entry name" value="WH_DNA-bd_sf"/>
</dbReference>
<evidence type="ECO:0000313" key="7">
    <source>
        <dbReference type="Proteomes" id="UP000658131"/>
    </source>
</evidence>
<protein>
    <submittedName>
        <fullName evidence="6">MarR family transcriptional regulator</fullName>
    </submittedName>
</protein>
<keyword evidence="1" id="KW-0805">Transcription regulation</keyword>
<dbReference type="RefSeq" id="WP_262400006.1">
    <property type="nucleotide sequence ID" value="NZ_JACRTB010000011.1"/>
</dbReference>
<dbReference type="SUPFAM" id="SSF46785">
    <property type="entry name" value="Winged helix' DNA-binding domain"/>
    <property type="match status" value="1"/>
</dbReference>
<evidence type="ECO:0000256" key="1">
    <source>
        <dbReference type="ARBA" id="ARBA00023015"/>
    </source>
</evidence>
<dbReference type="InterPro" id="IPR036388">
    <property type="entry name" value="WH-like_DNA-bd_sf"/>
</dbReference>
<feature type="domain" description="HTH marR-type" evidence="5">
    <location>
        <begin position="5"/>
        <end position="137"/>
    </location>
</feature>
<keyword evidence="2" id="KW-0238">DNA-binding</keyword>
<gene>
    <name evidence="6" type="ORF">H8717_08720</name>
</gene>
<keyword evidence="7" id="KW-1185">Reference proteome</keyword>
<dbReference type="PANTHER" id="PTHR42756">
    <property type="entry name" value="TRANSCRIPTIONAL REGULATOR, MARR"/>
    <property type="match status" value="1"/>
</dbReference>
<dbReference type="Gene3D" id="1.10.10.10">
    <property type="entry name" value="Winged helix-like DNA-binding domain superfamily/Winged helix DNA-binding domain"/>
    <property type="match status" value="1"/>
</dbReference>
<dbReference type="EMBL" id="JACRTB010000011">
    <property type="protein sequence ID" value="MBC8576487.1"/>
    <property type="molecule type" value="Genomic_DNA"/>
</dbReference>
<evidence type="ECO:0000313" key="6">
    <source>
        <dbReference type="EMBL" id="MBC8576487.1"/>
    </source>
</evidence>
<evidence type="ECO:0000259" key="5">
    <source>
        <dbReference type="PROSITE" id="PS50995"/>
    </source>
</evidence>
<dbReference type="InterPro" id="IPR011991">
    <property type="entry name" value="ArsR-like_HTH"/>
</dbReference>
<proteinExistence type="predicted"/>
<dbReference type="InterPro" id="IPR000835">
    <property type="entry name" value="HTH_MarR-typ"/>
</dbReference>
<evidence type="ECO:0000256" key="3">
    <source>
        <dbReference type="ARBA" id="ARBA00023163"/>
    </source>
</evidence>
<feature type="region of interest" description="Disordered" evidence="4">
    <location>
        <begin position="151"/>
        <end position="171"/>
    </location>
</feature>
<sequence length="171" mass="19362">MTRRPIPITRHISLIYRYAQRFLSGRLRDFPLEAGQLPLMLQLYRHPGVTQEQLAQRLAIDKGTAARGVAQLERNGLVERREDPADRRAYRLAPTSRGLSLEEPLFAITDLLQETLFEGMNDDERRQSAALVLRMAQNLAAYFDEHPTCAARRGVSEPEPDARGGEGKPQL</sequence>
<evidence type="ECO:0000256" key="2">
    <source>
        <dbReference type="ARBA" id="ARBA00023125"/>
    </source>
</evidence>
<reference evidence="6 7" key="1">
    <citation type="submission" date="2020-08" db="EMBL/GenBank/DDBJ databases">
        <title>Genome public.</title>
        <authorList>
            <person name="Liu C."/>
            <person name="Sun Q."/>
        </authorList>
    </citation>
    <scope>NUCLEOTIDE SEQUENCE [LARGE SCALE GENOMIC DNA]</scope>
    <source>
        <strain evidence="6 7">BX1</strain>
    </source>
</reference>
<dbReference type="InterPro" id="IPR023187">
    <property type="entry name" value="Tscrpt_reg_MarR-type_CS"/>
</dbReference>
<organism evidence="6 7">
    <name type="scientific">Yanshouia hominis</name>
    <dbReference type="NCBI Taxonomy" id="2763673"/>
    <lineage>
        <taxon>Bacteria</taxon>
        <taxon>Bacillati</taxon>
        <taxon>Bacillota</taxon>
        <taxon>Clostridia</taxon>
        <taxon>Eubacteriales</taxon>
        <taxon>Oscillospiraceae</taxon>
        <taxon>Yanshouia</taxon>
    </lineage>
</organism>
<dbReference type="CDD" id="cd00090">
    <property type="entry name" value="HTH_ARSR"/>
    <property type="match status" value="1"/>
</dbReference>
<dbReference type="Pfam" id="PF12802">
    <property type="entry name" value="MarR_2"/>
    <property type="match status" value="1"/>
</dbReference>
<dbReference type="Proteomes" id="UP000658131">
    <property type="component" value="Unassembled WGS sequence"/>
</dbReference>
<dbReference type="PROSITE" id="PS01117">
    <property type="entry name" value="HTH_MARR_1"/>
    <property type="match status" value="1"/>
</dbReference>
<feature type="compositionally biased region" description="Basic and acidic residues" evidence="4">
    <location>
        <begin position="154"/>
        <end position="171"/>
    </location>
</feature>
<evidence type="ECO:0000256" key="4">
    <source>
        <dbReference type="SAM" id="MobiDB-lite"/>
    </source>
</evidence>
<accession>A0ABR7NJA0</accession>
<comment type="caution">
    <text evidence="6">The sequence shown here is derived from an EMBL/GenBank/DDBJ whole genome shotgun (WGS) entry which is preliminary data.</text>
</comment>
<dbReference type="PANTHER" id="PTHR42756:SF1">
    <property type="entry name" value="TRANSCRIPTIONAL REPRESSOR OF EMRAB OPERON"/>
    <property type="match status" value="1"/>
</dbReference>